<accession>A0ABX8QNI5</accession>
<organism evidence="3 4">
    <name type="scientific">Actinomadura graeca</name>
    <dbReference type="NCBI Taxonomy" id="2750812"/>
    <lineage>
        <taxon>Bacteria</taxon>
        <taxon>Bacillati</taxon>
        <taxon>Actinomycetota</taxon>
        <taxon>Actinomycetes</taxon>
        <taxon>Streptosporangiales</taxon>
        <taxon>Thermomonosporaceae</taxon>
        <taxon>Actinomadura</taxon>
    </lineage>
</organism>
<proteinExistence type="predicted"/>
<sequence>MDDRLSPQAGEDALTIPESWRRFLHPRRGGTPGPEIRPARTAPEAARALVDAAGTRVARLLDGEAGEPRLAEAARRHLDGTPDPVGAAAVADAASAGTRSKAPAAHRAFVDAWTVEHGPAFAACALVELDRIADRPAWGVYGADPEAMRRMRGLLAAATDRDHEDAVERLAAHRTTPQARWLVSYLVPARLDWLDECLEAPGDPGRDRRWQMYCTLGDPSRLPSPSPGLGWRDASRGVFVTMADGMGTAVLPFLLQHADRRRPDEQSRLVFETVAVLPSDEAFQAILDRLGHKHARPALIAAMERFPLRAVRLLAAAGTPEATLLLEEHVRAHREAVTAALPALPPEVRAVAGPIAASSAGVPEAEEAALPALLADPPWRRPRRPAVAGLEPPAGRMAWAEGERDEWAATGTGSVDAPRDPDWEALAERYRSGGGPPQGTVALMVHGPETVVRPLLPGWPGRLWWDTGQWMRVLIARYGLDAFPVTLRAVDAAPSYGELLMPVLHADAALAMADWLARRTKTAGLARRWLGRHGLDAVPYLVPAALGTAAGQRRAAESALRHLGGAHGHAGNVEAARNAHGAEAADAIGELLAAHPAETGLVRPPKIGAWADPAVLPQVLLRGRGKALPGEAVRRLLELLAMPVPYGMEEVRRVCDPESVAGFGWALFQKWREIGGPSKDGWALTQLGRSGDDATVRLLTPVIRAWPGEGGHKNAVNGLGVLAEIGSDVALMHLHGIAQKIKFKGLQAEAQARIREVADRLGLSTEQLADRLVPDFGLDADGSMTLDYGPRRFRVGFDEQLKPTVADEDGTPRKSLPKPGAKDDLDLAPAAHKAFAALKKDVRTVASSQLLRLERAMVTQREWTAAEFREFIVGHPLVRHLARRLVWTVSGGDSDGAAGPAFRVAEDRTFADIEDDAYTLPDTARVRIAHPVHLDVAAWSELFADYGILQPFPQLGRPVHALTDKERDGERLERFEGAAVPFGAVAGLVRLGWERGAPQGGGNETWISRPVPGGRHVVIGLHPGLSAGELGANGDHQTLEHVWLAPEPGEYRHRGGRGSPLRLGDLDPVTASEVLAELTALTAGPRNRT</sequence>
<feature type="region of interest" description="Disordered" evidence="1">
    <location>
        <begin position="22"/>
        <end position="42"/>
    </location>
</feature>
<evidence type="ECO:0000313" key="4">
    <source>
        <dbReference type="Proteomes" id="UP001049518"/>
    </source>
</evidence>
<dbReference type="InterPro" id="IPR025406">
    <property type="entry name" value="DUF4132"/>
</dbReference>
<reference evidence="3" key="1">
    <citation type="submission" date="2020-07" db="EMBL/GenBank/DDBJ databases">
        <authorList>
            <person name="Tarantini F.S."/>
            <person name="Hong K.W."/>
            <person name="Chan K.G."/>
        </authorList>
    </citation>
    <scope>NUCLEOTIDE SEQUENCE</scope>
    <source>
        <strain evidence="3">32-07</strain>
    </source>
</reference>
<protein>
    <submittedName>
        <fullName evidence="3">DUF4132 domain-containing protein</fullName>
    </submittedName>
</protein>
<dbReference type="Proteomes" id="UP001049518">
    <property type="component" value="Chromosome"/>
</dbReference>
<dbReference type="EMBL" id="CP059572">
    <property type="protein sequence ID" value="QXJ20345.1"/>
    <property type="molecule type" value="Genomic_DNA"/>
</dbReference>
<feature type="region of interest" description="Disordered" evidence="1">
    <location>
        <begin position="804"/>
        <end position="823"/>
    </location>
</feature>
<dbReference type="Pfam" id="PF13569">
    <property type="entry name" value="DUF4132"/>
    <property type="match status" value="1"/>
</dbReference>
<dbReference type="RefSeq" id="WP_231333408.1">
    <property type="nucleotide sequence ID" value="NZ_CP059572.1"/>
</dbReference>
<evidence type="ECO:0000256" key="1">
    <source>
        <dbReference type="SAM" id="MobiDB-lite"/>
    </source>
</evidence>
<name>A0ABX8QNI5_9ACTN</name>
<evidence type="ECO:0000259" key="2">
    <source>
        <dbReference type="Pfam" id="PF13569"/>
    </source>
</evidence>
<feature type="domain" description="DUF4132" evidence="2">
    <location>
        <begin position="810"/>
        <end position="993"/>
    </location>
</feature>
<gene>
    <name evidence="3" type="ORF">AGRA3207_001039</name>
</gene>
<evidence type="ECO:0000313" key="3">
    <source>
        <dbReference type="EMBL" id="QXJ20345.1"/>
    </source>
</evidence>
<keyword evidence="4" id="KW-1185">Reference proteome</keyword>